<gene>
    <name evidence="2" type="ORF">GGR05_003062</name>
</gene>
<dbReference type="EMBL" id="JACIDO010000006">
    <property type="protein sequence ID" value="MBB3936897.1"/>
    <property type="molecule type" value="Genomic_DNA"/>
</dbReference>
<evidence type="ECO:0000313" key="2">
    <source>
        <dbReference type="EMBL" id="MBB3936897.1"/>
    </source>
</evidence>
<comment type="caution">
    <text evidence="2">The sequence shown here is derived from an EMBL/GenBank/DDBJ whole genome shotgun (WGS) entry which is preliminary data.</text>
</comment>
<feature type="domain" description="Lysozyme inhibitor LprI-like N-terminal" evidence="1">
    <location>
        <begin position="64"/>
        <end position="163"/>
    </location>
</feature>
<dbReference type="Pfam" id="PF07007">
    <property type="entry name" value="LprI"/>
    <property type="match status" value="1"/>
</dbReference>
<dbReference type="Gene3D" id="1.20.1270.180">
    <property type="match status" value="1"/>
</dbReference>
<dbReference type="InterPro" id="IPR009739">
    <property type="entry name" value="LprI-like_N"/>
</dbReference>
<accession>A0A7W6C1S2</accession>
<dbReference type="RefSeq" id="WP_090962650.1">
    <property type="nucleotide sequence ID" value="NZ_FOOA01000006.1"/>
</dbReference>
<protein>
    <submittedName>
        <fullName evidence="2">Uncharacterized protein YecT (DUF1311 family)</fullName>
    </submittedName>
</protein>
<organism evidence="2 3">
    <name type="scientific">Aureimonas phyllosphaerae</name>
    <dbReference type="NCBI Taxonomy" id="1166078"/>
    <lineage>
        <taxon>Bacteria</taxon>
        <taxon>Pseudomonadati</taxon>
        <taxon>Pseudomonadota</taxon>
        <taxon>Alphaproteobacteria</taxon>
        <taxon>Hyphomicrobiales</taxon>
        <taxon>Aurantimonadaceae</taxon>
        <taxon>Aureimonas</taxon>
    </lineage>
</organism>
<sequence>MTVVMGGIGLLPTLRQASFMQAGSEPSTDATTIGTCLAGHWNRREQATCIGEIATSFRRKNSKEPVSVQTYFCTARELAAWDVVLNENYAAQLRSIERADEPDGSVRRDQMEALRTAQRLWIQFRDAEMERERANSHGANSVWMTANVETVGLEMTARRAIDLSLD</sequence>
<proteinExistence type="predicted"/>
<keyword evidence="3" id="KW-1185">Reference proteome</keyword>
<dbReference type="AlphaFoldDB" id="A0A7W6C1S2"/>
<evidence type="ECO:0000313" key="3">
    <source>
        <dbReference type="Proteomes" id="UP000531216"/>
    </source>
</evidence>
<name>A0A7W6C1S2_9HYPH</name>
<dbReference type="OrthoDB" id="7340239at2"/>
<dbReference type="Proteomes" id="UP000531216">
    <property type="component" value="Unassembled WGS sequence"/>
</dbReference>
<reference evidence="2 3" key="1">
    <citation type="submission" date="2020-08" db="EMBL/GenBank/DDBJ databases">
        <title>Genomic Encyclopedia of Type Strains, Phase IV (KMG-IV): sequencing the most valuable type-strain genomes for metagenomic binning, comparative biology and taxonomic classification.</title>
        <authorList>
            <person name="Goeker M."/>
        </authorList>
    </citation>
    <scope>NUCLEOTIDE SEQUENCE [LARGE SCALE GENOMIC DNA]</scope>
    <source>
        <strain evidence="2 3">DSM 25024</strain>
    </source>
</reference>
<evidence type="ECO:0000259" key="1">
    <source>
        <dbReference type="Pfam" id="PF07007"/>
    </source>
</evidence>